<organism evidence="1 2">
    <name type="scientific">Pedobacter helvus</name>
    <dbReference type="NCBI Taxonomy" id="2563444"/>
    <lineage>
        <taxon>Bacteria</taxon>
        <taxon>Pseudomonadati</taxon>
        <taxon>Bacteroidota</taxon>
        <taxon>Sphingobacteriia</taxon>
        <taxon>Sphingobacteriales</taxon>
        <taxon>Sphingobacteriaceae</taxon>
        <taxon>Pedobacter</taxon>
    </lineage>
</organism>
<evidence type="ECO:0000313" key="2">
    <source>
        <dbReference type="Proteomes" id="UP001517367"/>
    </source>
</evidence>
<reference evidence="1 2" key="1">
    <citation type="submission" date="2024-12" db="EMBL/GenBank/DDBJ databases">
        <authorList>
            <person name="Hu S."/>
        </authorList>
    </citation>
    <scope>NUCLEOTIDE SEQUENCE [LARGE SCALE GENOMIC DNA]</scope>
    <source>
        <strain evidence="1 2">P-25</strain>
    </source>
</reference>
<keyword evidence="2" id="KW-1185">Reference proteome</keyword>
<sequence>MTYSIIKRLKEKYRDNYKTESLNSAILELYDVILSHENTDSEYWTGGYASNDVINIIERRFTNKERIELNVDLENWTPNQLELFTQAILRRDYYSEIEIFNLTKSMNHLELILKLIEIEKKITKKISRSYDEISYHILEGIDFINYHFKILIKSDINNFSKIKKIVELLKIDQREDDESIKLIEKIKSYEEKQTL</sequence>
<dbReference type="EMBL" id="SRMP02000010">
    <property type="protein sequence ID" value="MFN0291174.1"/>
    <property type="molecule type" value="Genomic_DNA"/>
</dbReference>
<dbReference type="RefSeq" id="WP_138730385.1">
    <property type="nucleotide sequence ID" value="NZ_SRMP02000010.1"/>
</dbReference>
<name>A0ABW9JFK1_9SPHI</name>
<accession>A0ABW9JFK1</accession>
<gene>
    <name evidence="1" type="ORF">E5L68_007205</name>
</gene>
<evidence type="ECO:0000313" key="1">
    <source>
        <dbReference type="EMBL" id="MFN0291174.1"/>
    </source>
</evidence>
<proteinExistence type="predicted"/>
<protein>
    <submittedName>
        <fullName evidence="1">Uncharacterized protein</fullName>
    </submittedName>
</protein>
<comment type="caution">
    <text evidence="1">The sequence shown here is derived from an EMBL/GenBank/DDBJ whole genome shotgun (WGS) entry which is preliminary data.</text>
</comment>
<dbReference type="Proteomes" id="UP001517367">
    <property type="component" value="Unassembled WGS sequence"/>
</dbReference>